<protein>
    <submittedName>
        <fullName evidence="1">Uncharacterized protein</fullName>
    </submittedName>
</protein>
<organism evidence="1 2">
    <name type="scientific">Oerskovia merdavium</name>
    <dbReference type="NCBI Taxonomy" id="2762227"/>
    <lineage>
        <taxon>Bacteria</taxon>
        <taxon>Bacillati</taxon>
        <taxon>Actinomycetota</taxon>
        <taxon>Actinomycetes</taxon>
        <taxon>Micrococcales</taxon>
        <taxon>Cellulomonadaceae</taxon>
        <taxon>Oerskovia</taxon>
    </lineage>
</organism>
<evidence type="ECO:0000313" key="2">
    <source>
        <dbReference type="Proteomes" id="UP000655570"/>
    </source>
</evidence>
<dbReference type="RefSeq" id="WP_191805504.1">
    <property type="nucleotide sequence ID" value="NZ_JACSQF010000019.1"/>
</dbReference>
<gene>
    <name evidence="1" type="ORF">H9641_16415</name>
</gene>
<keyword evidence="2" id="KW-1185">Reference proteome</keyword>
<dbReference type="Proteomes" id="UP000655570">
    <property type="component" value="Unassembled WGS sequence"/>
</dbReference>
<reference evidence="1 2" key="1">
    <citation type="submission" date="2020-08" db="EMBL/GenBank/DDBJ databases">
        <title>A Genomic Blueprint of the Chicken Gut Microbiome.</title>
        <authorList>
            <person name="Gilroy R."/>
            <person name="Ravi A."/>
            <person name="Getino M."/>
            <person name="Pursley I."/>
            <person name="Horton D.L."/>
            <person name="Alikhan N.-F."/>
            <person name="Baker D."/>
            <person name="Gharbi K."/>
            <person name="Hall N."/>
            <person name="Watson M."/>
            <person name="Adriaenssens E.M."/>
            <person name="Foster-Nyarko E."/>
            <person name="Jarju S."/>
            <person name="Secka A."/>
            <person name="Antonio M."/>
            <person name="Oren A."/>
            <person name="Chaudhuri R."/>
            <person name="La Ragione R.M."/>
            <person name="Hildebrand F."/>
            <person name="Pallen M.J."/>
        </authorList>
    </citation>
    <scope>NUCLEOTIDE SEQUENCE [LARGE SCALE GENOMIC DNA]</scope>
    <source>
        <strain evidence="1 2">Sa2CUA9</strain>
    </source>
</reference>
<sequence>MSSRPRRLVDASFVSEMCSKWELFNLRNPSREKLDFYVGNGDGRLYVEIDLWEDLLNWYADGVAKTLFVDRARPNVIVSWTASGRDPDLSSMVAITETLVDDPAFVIYDEAGGVRNSW</sequence>
<comment type="caution">
    <text evidence="1">The sequence shown here is derived from an EMBL/GenBank/DDBJ whole genome shotgun (WGS) entry which is preliminary data.</text>
</comment>
<proteinExistence type="predicted"/>
<evidence type="ECO:0000313" key="1">
    <source>
        <dbReference type="EMBL" id="MBD7982290.1"/>
    </source>
</evidence>
<name>A0ABR8U3I0_9CELL</name>
<dbReference type="EMBL" id="JACSQF010000019">
    <property type="protein sequence ID" value="MBD7982290.1"/>
    <property type="molecule type" value="Genomic_DNA"/>
</dbReference>
<accession>A0ABR8U3I0</accession>